<protein>
    <recommendedName>
        <fullName evidence="8">Peptidase M14 domain-containing protein</fullName>
    </recommendedName>
</protein>
<evidence type="ECO:0000256" key="5">
    <source>
        <dbReference type="ARBA" id="ARBA00022833"/>
    </source>
</evidence>
<keyword evidence="10" id="KW-1185">Reference proteome</keyword>
<evidence type="ECO:0000256" key="2">
    <source>
        <dbReference type="ARBA" id="ARBA00005988"/>
    </source>
</evidence>
<dbReference type="PROSITE" id="PS52035">
    <property type="entry name" value="PEPTIDASE_M14"/>
    <property type="match status" value="1"/>
</dbReference>
<comment type="caution">
    <text evidence="9">The sequence shown here is derived from an EMBL/GenBank/DDBJ whole genome shotgun (WGS) entry which is preliminary data.</text>
</comment>
<dbReference type="PATRIC" id="fig|1237149.3.peg.5063"/>
<evidence type="ECO:0000313" key="9">
    <source>
        <dbReference type="EMBL" id="ELR68855.1"/>
    </source>
</evidence>
<organism evidence="9 10">
    <name type="scientific">Fulvivirga imtechensis AK7</name>
    <dbReference type="NCBI Taxonomy" id="1237149"/>
    <lineage>
        <taxon>Bacteria</taxon>
        <taxon>Pseudomonadati</taxon>
        <taxon>Bacteroidota</taxon>
        <taxon>Cytophagia</taxon>
        <taxon>Cytophagales</taxon>
        <taxon>Fulvivirgaceae</taxon>
        <taxon>Fulvivirga</taxon>
    </lineage>
</organism>
<feature type="active site" description="Proton donor/acceptor" evidence="7">
    <location>
        <position position="633"/>
    </location>
</feature>
<dbReference type="Pfam" id="PF00246">
    <property type="entry name" value="Peptidase_M14"/>
    <property type="match status" value="1"/>
</dbReference>
<dbReference type="CDD" id="cd06239">
    <property type="entry name" value="M14-like"/>
    <property type="match status" value="1"/>
</dbReference>
<dbReference type="AlphaFoldDB" id="L8JJ82"/>
<name>L8JJ82_9BACT</name>
<evidence type="ECO:0000256" key="6">
    <source>
        <dbReference type="ARBA" id="ARBA00023049"/>
    </source>
</evidence>
<dbReference type="GO" id="GO:0008270">
    <property type="term" value="F:zinc ion binding"/>
    <property type="evidence" value="ECO:0007669"/>
    <property type="project" value="InterPro"/>
</dbReference>
<dbReference type="PANTHER" id="PTHR11705:SF143">
    <property type="entry name" value="SLL0236 PROTEIN"/>
    <property type="match status" value="1"/>
</dbReference>
<comment type="similarity">
    <text evidence="2 7">Belongs to the peptidase M14 family.</text>
</comment>
<dbReference type="Proteomes" id="UP000011135">
    <property type="component" value="Unassembled WGS sequence"/>
</dbReference>
<comment type="cofactor">
    <cofactor evidence="1">
        <name>Zn(2+)</name>
        <dbReference type="ChEBI" id="CHEBI:29105"/>
    </cofactor>
</comment>
<dbReference type="SUPFAM" id="SSF53187">
    <property type="entry name" value="Zn-dependent exopeptidases"/>
    <property type="match status" value="1"/>
</dbReference>
<dbReference type="STRING" id="1237149.C900_05681"/>
<sequence length="856" mass="98653">MMSVKEDESLLENLMKTHPDQFQDILKNKDKYEVQIIYTQINRDSNNAPSFQSFYYNFDPDRYFYPASTVKMPVAFMALEKLNKMKVPGVDKYAAMLTDSAYSGQTAVLKDSTAATGLPAIAHYIKKLFIVSDNDAYNRLYEFVGQQEVNNKLKAKGYDDSRIIHRLSIFLNEEENRHTNPVRFVAGDSTLHEQLMVRNPDPLPLKGEVLKGKGYISGEELVESPMEFTHKNFIPLDELQLMLRAVVFPGYKDQQHTFDLTEEDYQFLYQYMSQLPSETTWPQYPSEEYYDAYSKFLMYGNDKAAIPKHIRIFNKIGQAYGYMIDNAYIVDNKNKVEFMLSAVIHTNENEIYNDGQYEYEQVAFPFMKNLGQLIYQYELNRKRLFHPDFSRFMVNYDKVLKVSETLHPNLYQNYQHYHVPALDYRRIKRKDIEPFIEKSKSLPGFEVSKLGESVEGREINLVKAGEGATKVLLWSQMHGDESTATRALFEIFNFLASDDALNVFKDKILKETTLYIIPMLNPDGAEVFKRRNALSIDLNRDALRLISPEARILKETRDKYEPEFGFNLHDQSKHYNAYRTGKTASISFLAPAYNYEKEVNEGRGKAMKLIVSMNDVLQEYIPGRIGRYDDAFEPRAFGDNMQKWGTNTILIESGGYPGDPEKKELVKMNFVAILHALSEIAESRYQNMPLNAYYRIPENDRKFYDLLVRNGQVFRNGKYYTMDIGIFNSERTQEGETYHQSSIDDMGDLSTFYGYEELDAGGMKIIPGEIYPPVVEVSAITEERAREWLQAGYTAVKVKQIPDAKISATLPISIVPAAQDILVAPDLGQEANFLISKGDVVRYAVINGRVIELFDE</sequence>
<evidence type="ECO:0000313" key="10">
    <source>
        <dbReference type="Proteomes" id="UP000011135"/>
    </source>
</evidence>
<accession>L8JJ82</accession>
<dbReference type="PANTHER" id="PTHR11705">
    <property type="entry name" value="PROTEASE FAMILY M14 CARBOXYPEPTIDASE A,B"/>
    <property type="match status" value="1"/>
</dbReference>
<dbReference type="GO" id="GO:0004181">
    <property type="term" value="F:metallocarboxypeptidase activity"/>
    <property type="evidence" value="ECO:0007669"/>
    <property type="project" value="InterPro"/>
</dbReference>
<keyword evidence="5" id="KW-0862">Zinc</keyword>
<dbReference type="eggNOG" id="COG2866">
    <property type="taxonomic scope" value="Bacteria"/>
</dbReference>
<dbReference type="EMBL" id="AMZN01000089">
    <property type="protein sequence ID" value="ELR68855.1"/>
    <property type="molecule type" value="Genomic_DNA"/>
</dbReference>
<keyword evidence="3" id="KW-0645">Protease</keyword>
<dbReference type="InterPro" id="IPR045155">
    <property type="entry name" value="Beta-lactam_cat"/>
</dbReference>
<gene>
    <name evidence="9" type="ORF">C900_05681</name>
</gene>
<evidence type="ECO:0000259" key="8">
    <source>
        <dbReference type="PROSITE" id="PS52035"/>
    </source>
</evidence>
<evidence type="ECO:0000256" key="7">
    <source>
        <dbReference type="PROSITE-ProRule" id="PRU01379"/>
    </source>
</evidence>
<dbReference type="Gene3D" id="3.40.710.10">
    <property type="entry name" value="DD-peptidase/beta-lactamase superfamily"/>
    <property type="match status" value="1"/>
</dbReference>
<dbReference type="Pfam" id="PF13354">
    <property type="entry name" value="Beta-lactamase2"/>
    <property type="match status" value="1"/>
</dbReference>
<keyword evidence="6" id="KW-0482">Metalloprotease</keyword>
<keyword evidence="4" id="KW-0378">Hydrolase</keyword>
<reference evidence="9 10" key="1">
    <citation type="submission" date="2012-12" db="EMBL/GenBank/DDBJ databases">
        <title>Genome assembly of Fulvivirga imtechensis AK7.</title>
        <authorList>
            <person name="Nupur N."/>
            <person name="Khatri I."/>
            <person name="Kumar R."/>
            <person name="Subramanian S."/>
            <person name="Pinnaka A."/>
        </authorList>
    </citation>
    <scope>NUCLEOTIDE SEQUENCE [LARGE SCALE GENOMIC DNA]</scope>
    <source>
        <strain evidence="9 10">AK7</strain>
    </source>
</reference>
<dbReference type="GO" id="GO:0030655">
    <property type="term" value="P:beta-lactam antibiotic catabolic process"/>
    <property type="evidence" value="ECO:0007669"/>
    <property type="project" value="InterPro"/>
</dbReference>
<dbReference type="GO" id="GO:0005615">
    <property type="term" value="C:extracellular space"/>
    <property type="evidence" value="ECO:0007669"/>
    <property type="project" value="TreeGrafter"/>
</dbReference>
<dbReference type="InterPro" id="IPR000834">
    <property type="entry name" value="Peptidase_M14"/>
</dbReference>
<feature type="domain" description="Peptidase M14" evidence="8">
    <location>
        <begin position="423"/>
        <end position="680"/>
    </location>
</feature>
<dbReference type="InterPro" id="IPR012338">
    <property type="entry name" value="Beta-lactam/transpept-like"/>
</dbReference>
<proteinExistence type="inferred from homology"/>
<dbReference type="eggNOG" id="COG2367">
    <property type="taxonomic scope" value="Bacteria"/>
</dbReference>
<dbReference type="GO" id="GO:0008800">
    <property type="term" value="F:beta-lactamase activity"/>
    <property type="evidence" value="ECO:0007669"/>
    <property type="project" value="InterPro"/>
</dbReference>
<dbReference type="GO" id="GO:0006508">
    <property type="term" value="P:proteolysis"/>
    <property type="evidence" value="ECO:0007669"/>
    <property type="project" value="UniProtKB-KW"/>
</dbReference>
<evidence type="ECO:0000256" key="3">
    <source>
        <dbReference type="ARBA" id="ARBA00022670"/>
    </source>
</evidence>
<dbReference type="Gene3D" id="3.40.630.10">
    <property type="entry name" value="Zn peptidases"/>
    <property type="match status" value="1"/>
</dbReference>
<evidence type="ECO:0000256" key="4">
    <source>
        <dbReference type="ARBA" id="ARBA00022801"/>
    </source>
</evidence>
<dbReference type="SUPFAM" id="SSF56601">
    <property type="entry name" value="beta-lactamase/transpeptidase-like"/>
    <property type="match status" value="1"/>
</dbReference>
<evidence type="ECO:0000256" key="1">
    <source>
        <dbReference type="ARBA" id="ARBA00001947"/>
    </source>
</evidence>